<evidence type="ECO:0000256" key="12">
    <source>
        <dbReference type="SAM" id="MobiDB-lite"/>
    </source>
</evidence>
<dbReference type="AlphaFoldDB" id="A0A9P0PPV1"/>
<evidence type="ECO:0000313" key="15">
    <source>
        <dbReference type="Proteomes" id="UP001152888"/>
    </source>
</evidence>
<feature type="site" description="Interaction with DNA substrate" evidence="10">
    <location>
        <position position="333"/>
    </location>
</feature>
<evidence type="ECO:0000256" key="10">
    <source>
        <dbReference type="PIRSR" id="PIRSR604808-3"/>
    </source>
</evidence>
<feature type="active site" description="Proton donor/acceptor" evidence="8">
    <location>
        <position position="236"/>
    </location>
</feature>
<dbReference type="Pfam" id="PF03372">
    <property type="entry name" value="Exo_endo_phos"/>
    <property type="match status" value="1"/>
</dbReference>
<keyword evidence="6" id="KW-0378">Hydrolase</keyword>
<comment type="catalytic activity">
    <reaction evidence="1">
        <text>Exonucleolytic cleavage in the 3'- to 5'-direction to yield nucleoside 5'-phosphates.</text>
        <dbReference type="EC" id="3.1.11.2"/>
    </reaction>
</comment>
<protein>
    <recommendedName>
        <fullName evidence="4">exodeoxyribonuclease III</fullName>
        <ecNumber evidence="4">3.1.11.2</ecNumber>
    </recommendedName>
</protein>
<evidence type="ECO:0000256" key="4">
    <source>
        <dbReference type="ARBA" id="ARBA00012115"/>
    </source>
</evidence>
<feature type="compositionally biased region" description="Basic and acidic residues" evidence="12">
    <location>
        <begin position="1"/>
        <end position="12"/>
    </location>
</feature>
<comment type="cofactor">
    <cofactor evidence="9 11">
        <name>Mg(2+)</name>
        <dbReference type="ChEBI" id="CHEBI:18420"/>
    </cofactor>
    <cofactor evidence="9 11">
        <name>Mn(2+)</name>
        <dbReference type="ChEBI" id="CHEBI:29035"/>
    </cofactor>
    <text evidence="9 11">Probably binds two magnesium or manganese ions per subunit.</text>
</comment>
<dbReference type="Gene3D" id="3.60.10.10">
    <property type="entry name" value="Endonuclease/exonuclease/phosphatase"/>
    <property type="match status" value="1"/>
</dbReference>
<comment type="cofactor">
    <cofactor evidence="2">
        <name>Mn(2+)</name>
        <dbReference type="ChEBI" id="CHEBI:29035"/>
    </cofactor>
</comment>
<dbReference type="CDD" id="cd09087">
    <property type="entry name" value="Ape1-like_AP-endo"/>
    <property type="match status" value="1"/>
</dbReference>
<feature type="domain" description="Endonuclease/exonuclease/phosphatase" evidence="13">
    <location>
        <begin position="94"/>
        <end position="333"/>
    </location>
</feature>
<dbReference type="PROSITE" id="PS00728">
    <property type="entry name" value="AP_NUCLEASE_F1_3"/>
    <property type="match status" value="1"/>
</dbReference>
<feature type="active site" evidence="8">
    <location>
        <position position="197"/>
    </location>
</feature>
<evidence type="ECO:0000256" key="8">
    <source>
        <dbReference type="PIRSR" id="PIRSR604808-1"/>
    </source>
</evidence>
<dbReference type="GO" id="GO:0003906">
    <property type="term" value="F:DNA-(apurinic or apyrimidinic site) endonuclease activity"/>
    <property type="evidence" value="ECO:0007669"/>
    <property type="project" value="TreeGrafter"/>
</dbReference>
<keyword evidence="11" id="KW-0234">DNA repair</keyword>
<dbReference type="InterPro" id="IPR020848">
    <property type="entry name" value="AP_endonuclease_F1_CS"/>
</dbReference>
<feature type="binding site" evidence="9">
    <location>
        <position position="236"/>
    </location>
    <ligand>
        <name>Mg(2+)</name>
        <dbReference type="ChEBI" id="CHEBI:18420"/>
        <label>1</label>
    </ligand>
</feature>
<dbReference type="GO" id="GO:0008311">
    <property type="term" value="F:double-stranded DNA 3'-5' DNA exonuclease activity"/>
    <property type="evidence" value="ECO:0007669"/>
    <property type="project" value="UniProtKB-EC"/>
</dbReference>
<evidence type="ECO:0000256" key="2">
    <source>
        <dbReference type="ARBA" id="ARBA00001936"/>
    </source>
</evidence>
<dbReference type="GO" id="GO:0046872">
    <property type="term" value="F:metal ion binding"/>
    <property type="evidence" value="ECO:0007669"/>
    <property type="project" value="UniProtKB-KW"/>
</dbReference>
<dbReference type="GO" id="GO:0005634">
    <property type="term" value="C:nucleus"/>
    <property type="evidence" value="ECO:0007669"/>
    <property type="project" value="TreeGrafter"/>
</dbReference>
<dbReference type="NCBIfam" id="TIGR00195">
    <property type="entry name" value="exoDNase_III"/>
    <property type="match status" value="1"/>
</dbReference>
<accession>A0A9P0PPV1</accession>
<feature type="active site" description="Proton acceptor" evidence="8">
    <location>
        <position position="333"/>
    </location>
</feature>
<dbReference type="InterPro" id="IPR004808">
    <property type="entry name" value="AP_endonuc_1"/>
</dbReference>
<feature type="binding site" evidence="9">
    <location>
        <position position="238"/>
    </location>
    <ligand>
        <name>Mg(2+)</name>
        <dbReference type="ChEBI" id="CHEBI:18420"/>
        <label>1</label>
    </ligand>
</feature>
<feature type="site" description="Transition state stabilizer" evidence="10">
    <location>
        <position position="238"/>
    </location>
</feature>
<dbReference type="InterPro" id="IPR036691">
    <property type="entry name" value="Endo/exonu/phosph_ase_sf"/>
</dbReference>
<proteinExistence type="inferred from homology"/>
<dbReference type="GO" id="GO:0006284">
    <property type="term" value="P:base-excision repair"/>
    <property type="evidence" value="ECO:0007669"/>
    <property type="project" value="TreeGrafter"/>
</dbReference>
<dbReference type="GO" id="GO:0008081">
    <property type="term" value="F:phosphoric diester hydrolase activity"/>
    <property type="evidence" value="ECO:0007669"/>
    <property type="project" value="TreeGrafter"/>
</dbReference>
<keyword evidence="11" id="KW-0227">DNA damage</keyword>
<comment type="caution">
    <text evidence="14">The sequence shown here is derived from an EMBL/GenBank/DDBJ whole genome shotgun (WGS) entry which is preliminary data.</text>
</comment>
<dbReference type="PANTHER" id="PTHR22748">
    <property type="entry name" value="AP ENDONUCLEASE"/>
    <property type="match status" value="1"/>
</dbReference>
<evidence type="ECO:0000256" key="1">
    <source>
        <dbReference type="ARBA" id="ARBA00000493"/>
    </source>
</evidence>
<dbReference type="Proteomes" id="UP001152888">
    <property type="component" value="Unassembled WGS sequence"/>
</dbReference>
<evidence type="ECO:0000256" key="9">
    <source>
        <dbReference type="PIRSR" id="PIRSR604808-2"/>
    </source>
</evidence>
<feature type="region of interest" description="Disordered" evidence="12">
    <location>
        <begin position="1"/>
        <end position="33"/>
    </location>
</feature>
<dbReference type="PANTHER" id="PTHR22748:SF6">
    <property type="entry name" value="DNA-(APURINIC OR APYRIMIDINIC SITE) ENDONUCLEASE"/>
    <property type="match status" value="1"/>
</dbReference>
<evidence type="ECO:0000256" key="7">
    <source>
        <dbReference type="ARBA" id="ARBA00022842"/>
    </source>
</evidence>
<evidence type="ECO:0000313" key="14">
    <source>
        <dbReference type="EMBL" id="CAH1989215.1"/>
    </source>
</evidence>
<feature type="binding site" evidence="9">
    <location>
        <position position="124"/>
    </location>
    <ligand>
        <name>Mg(2+)</name>
        <dbReference type="ChEBI" id="CHEBI:18420"/>
        <label>1</label>
    </ligand>
</feature>
<gene>
    <name evidence="14" type="ORF">ACAOBT_LOCUS18900</name>
</gene>
<dbReference type="EC" id="3.1.11.2" evidence="4"/>
<dbReference type="OrthoDB" id="498125at2759"/>
<comment type="similarity">
    <text evidence="3 11">Belongs to the DNA repair enzymes AP/ExoA family.</text>
</comment>
<evidence type="ECO:0000256" key="5">
    <source>
        <dbReference type="ARBA" id="ARBA00022723"/>
    </source>
</evidence>
<dbReference type="GO" id="GO:0003677">
    <property type="term" value="F:DNA binding"/>
    <property type="evidence" value="ECO:0007669"/>
    <property type="project" value="InterPro"/>
</dbReference>
<organism evidence="14 15">
    <name type="scientific">Acanthoscelides obtectus</name>
    <name type="common">Bean weevil</name>
    <name type="synonym">Bruchus obtectus</name>
    <dbReference type="NCBI Taxonomy" id="200917"/>
    <lineage>
        <taxon>Eukaryota</taxon>
        <taxon>Metazoa</taxon>
        <taxon>Ecdysozoa</taxon>
        <taxon>Arthropoda</taxon>
        <taxon>Hexapoda</taxon>
        <taxon>Insecta</taxon>
        <taxon>Pterygota</taxon>
        <taxon>Neoptera</taxon>
        <taxon>Endopterygota</taxon>
        <taxon>Coleoptera</taxon>
        <taxon>Polyphaga</taxon>
        <taxon>Cucujiformia</taxon>
        <taxon>Chrysomeloidea</taxon>
        <taxon>Chrysomelidae</taxon>
        <taxon>Bruchinae</taxon>
        <taxon>Bruchini</taxon>
        <taxon>Acanthoscelides</taxon>
    </lineage>
</organism>
<name>A0A9P0PPV1_ACAOB</name>
<evidence type="ECO:0000256" key="3">
    <source>
        <dbReference type="ARBA" id="ARBA00007092"/>
    </source>
</evidence>
<evidence type="ECO:0000256" key="11">
    <source>
        <dbReference type="RuleBase" id="RU362131"/>
    </source>
</evidence>
<dbReference type="PROSITE" id="PS51435">
    <property type="entry name" value="AP_NUCLEASE_F1_4"/>
    <property type="match status" value="1"/>
</dbReference>
<feature type="binding site" evidence="9">
    <location>
        <position position="96"/>
    </location>
    <ligand>
        <name>Mg(2+)</name>
        <dbReference type="ChEBI" id="CHEBI:18420"/>
        <label>1</label>
    </ligand>
</feature>
<keyword evidence="15" id="KW-1185">Reference proteome</keyword>
<evidence type="ECO:0000256" key="6">
    <source>
        <dbReference type="ARBA" id="ARBA00022801"/>
    </source>
</evidence>
<feature type="binding site" evidence="9">
    <location>
        <position position="332"/>
    </location>
    <ligand>
        <name>Mg(2+)</name>
        <dbReference type="ChEBI" id="CHEBI:18420"/>
        <label>1</label>
    </ligand>
</feature>
<feature type="site" description="Important for catalytic activity" evidence="10">
    <location>
        <position position="307"/>
    </location>
</feature>
<keyword evidence="9" id="KW-0464">Manganese</keyword>
<keyword evidence="5 9" id="KW-0479">Metal-binding</keyword>
<dbReference type="InterPro" id="IPR005135">
    <property type="entry name" value="Endo/exonuclease/phosphatase"/>
</dbReference>
<evidence type="ECO:0000259" key="13">
    <source>
        <dbReference type="Pfam" id="PF03372"/>
    </source>
</evidence>
<reference evidence="14" key="1">
    <citation type="submission" date="2022-03" db="EMBL/GenBank/DDBJ databases">
        <authorList>
            <person name="Sayadi A."/>
        </authorList>
    </citation>
    <scope>NUCLEOTIDE SEQUENCE</scope>
</reference>
<dbReference type="NCBIfam" id="TIGR00633">
    <property type="entry name" value="xth"/>
    <property type="match status" value="1"/>
</dbReference>
<dbReference type="SUPFAM" id="SSF56219">
    <property type="entry name" value="DNase I-like"/>
    <property type="match status" value="1"/>
</dbReference>
<sequence length="342" mass="38907">MASKRAPRESTSKDSASGTPEKKRKVKSTTKLSDLEASASATLTYPEEKAKGAVKGKQSKAGLANNTETNWETIDWSCVKKNVYNQTHNMKISTWNVGGLKSWIKKGCLKYVKLEMPDIFCLQETRCKENDLPKELDELENYNKYWLASKKDGYAGVGLFTIKKPLDVKYGIGDKEQDDDGRCITAEYEDYYVVCVYVPNAGRGLITLPKRVDWNDSFKRFILALEGNKPVIIAGDMNVSHHEIDLARPKNNVNNAGFTPEERLAMDDLLICGYIDVFRHLYPETVAYTFWTYMMNCRGKNIGWRLDYFLISEKLIRKVCDCVIRSEVLGSDHCPITLFLNI</sequence>
<dbReference type="EMBL" id="CAKOFQ010007058">
    <property type="protein sequence ID" value="CAH1989215.1"/>
    <property type="molecule type" value="Genomic_DNA"/>
</dbReference>
<feature type="binding site" evidence="9">
    <location>
        <position position="333"/>
    </location>
    <ligand>
        <name>Mg(2+)</name>
        <dbReference type="ChEBI" id="CHEBI:18420"/>
        <label>1</label>
    </ligand>
</feature>
<keyword evidence="7 9" id="KW-0460">Magnesium</keyword>